<name>A0A2H0TW22_9BACT</name>
<dbReference type="GO" id="GO:0010411">
    <property type="term" value="P:xyloglucan metabolic process"/>
    <property type="evidence" value="ECO:0007669"/>
    <property type="project" value="TreeGrafter"/>
</dbReference>
<dbReference type="PROSITE" id="PS51257">
    <property type="entry name" value="PROKAR_LIPOPROTEIN"/>
    <property type="match status" value="1"/>
</dbReference>
<dbReference type="PANTHER" id="PTHR43739:SF5">
    <property type="entry name" value="EXO-ALPHA-SIALIDASE"/>
    <property type="match status" value="1"/>
</dbReference>
<keyword evidence="2" id="KW-0732">Signal</keyword>
<protein>
    <recommendedName>
        <fullName evidence="3">Sortilin N-terminal domain-containing protein</fullName>
    </recommendedName>
</protein>
<sequence length="363" mass="40366">MTTFSKFATSVLLFSAVLFMGQGCIGPSTKNEGLQTSGPAGIFISTDKGEAWQPIVSYPTSEGVQSLAGVSVYKIVPDPHNSETLYWLSREHGMFYTTDSGKTWQRVQGPLATGFVYDLTIHPEDPCTLFATNGTFVFKSEDCARTWEEVYRESRSEVFIRSIAFQQFASYQIFVGSSNGDLLMSSDLGSSWSLSKRFGKYIASVVPDTHQADRIYVATRESGLFRTDDAGKTWKDLSGTLKQYPGALEYRRFFLHPTKADTLYWISTYGILVSADAGDTWTPMSLITPPGSVQIYSFGINPQNENDIYYTATIPARSTFYRSIDGGQNWITRSLPTGQIPTVLYVPPSQSSWVYIGFTIPTK</sequence>
<proteinExistence type="predicted"/>
<dbReference type="PANTHER" id="PTHR43739">
    <property type="entry name" value="XYLOGLUCANASE (EUROFUNG)"/>
    <property type="match status" value="1"/>
</dbReference>
<evidence type="ECO:0000259" key="3">
    <source>
        <dbReference type="Pfam" id="PF15902"/>
    </source>
</evidence>
<feature type="signal peptide" evidence="2">
    <location>
        <begin position="1"/>
        <end position="20"/>
    </location>
</feature>
<gene>
    <name evidence="4" type="ORF">COU32_02590</name>
</gene>
<keyword evidence="1" id="KW-0677">Repeat</keyword>
<evidence type="ECO:0000313" key="5">
    <source>
        <dbReference type="Proteomes" id="UP000231530"/>
    </source>
</evidence>
<evidence type="ECO:0000313" key="4">
    <source>
        <dbReference type="EMBL" id="PIR76348.1"/>
    </source>
</evidence>
<evidence type="ECO:0000256" key="2">
    <source>
        <dbReference type="SAM" id="SignalP"/>
    </source>
</evidence>
<dbReference type="EMBL" id="PFBY01000031">
    <property type="protein sequence ID" value="PIR76348.1"/>
    <property type="molecule type" value="Genomic_DNA"/>
</dbReference>
<comment type="caution">
    <text evidence="4">The sequence shown here is derived from an EMBL/GenBank/DDBJ whole genome shotgun (WGS) entry which is preliminary data.</text>
</comment>
<dbReference type="Gene3D" id="2.130.10.10">
    <property type="entry name" value="YVTN repeat-like/Quinoprotein amine dehydrogenase"/>
    <property type="match status" value="2"/>
</dbReference>
<accession>A0A2H0TW22</accession>
<feature type="chain" id="PRO_5013937290" description="Sortilin N-terminal domain-containing protein" evidence="2">
    <location>
        <begin position="21"/>
        <end position="363"/>
    </location>
</feature>
<reference evidence="5" key="1">
    <citation type="submission" date="2017-09" db="EMBL/GenBank/DDBJ databases">
        <title>Depth-based differentiation of microbial function through sediment-hosted aquifers and enrichment of novel symbionts in the deep terrestrial subsurface.</title>
        <authorList>
            <person name="Probst A.J."/>
            <person name="Ladd B."/>
            <person name="Jarett J.K."/>
            <person name="Geller-Mcgrath D.E."/>
            <person name="Sieber C.M.K."/>
            <person name="Emerson J.B."/>
            <person name="Anantharaman K."/>
            <person name="Thomas B.C."/>
            <person name="Malmstrom R."/>
            <person name="Stieglmeier M."/>
            <person name="Klingl A."/>
            <person name="Woyke T."/>
            <person name="Ryan C.M."/>
            <person name="Banfield J.F."/>
        </authorList>
    </citation>
    <scope>NUCLEOTIDE SEQUENCE [LARGE SCALE GENOMIC DNA]</scope>
</reference>
<evidence type="ECO:0000256" key="1">
    <source>
        <dbReference type="ARBA" id="ARBA00022737"/>
    </source>
</evidence>
<organism evidence="4 5">
    <name type="scientific">Candidatus Magasanikbacteria bacterium CG10_big_fil_rev_8_21_14_0_10_42_10</name>
    <dbReference type="NCBI Taxonomy" id="1974649"/>
    <lineage>
        <taxon>Bacteria</taxon>
        <taxon>Candidatus Magasanikiibacteriota</taxon>
    </lineage>
</organism>
<dbReference type="InterPro" id="IPR052025">
    <property type="entry name" value="Xyloglucanase_GH74"/>
</dbReference>
<dbReference type="Proteomes" id="UP000231530">
    <property type="component" value="Unassembled WGS sequence"/>
</dbReference>
<dbReference type="InterPro" id="IPR031778">
    <property type="entry name" value="Sortilin_N"/>
</dbReference>
<feature type="domain" description="Sortilin N-terminal" evidence="3">
    <location>
        <begin position="42"/>
        <end position="155"/>
    </location>
</feature>
<dbReference type="SUPFAM" id="SSF110296">
    <property type="entry name" value="Oligoxyloglucan reducing end-specific cellobiohydrolase"/>
    <property type="match status" value="2"/>
</dbReference>
<dbReference type="AlphaFoldDB" id="A0A2H0TW22"/>
<dbReference type="Pfam" id="PF15902">
    <property type="entry name" value="Sortilin-Vps10"/>
    <property type="match status" value="2"/>
</dbReference>
<feature type="domain" description="Sortilin N-terminal" evidence="3">
    <location>
        <begin position="181"/>
        <end position="266"/>
    </location>
</feature>
<dbReference type="InterPro" id="IPR015943">
    <property type="entry name" value="WD40/YVTN_repeat-like_dom_sf"/>
</dbReference>